<dbReference type="EMBL" id="JBBPBN010002040">
    <property type="protein sequence ID" value="KAK8476847.1"/>
    <property type="molecule type" value="Genomic_DNA"/>
</dbReference>
<reference evidence="1 2" key="1">
    <citation type="journal article" date="2024" name="G3 (Bethesda)">
        <title>Genome assembly of Hibiscus sabdariffa L. provides insights into metabolisms of medicinal natural products.</title>
        <authorList>
            <person name="Kim T."/>
        </authorList>
    </citation>
    <scope>NUCLEOTIDE SEQUENCE [LARGE SCALE GENOMIC DNA]</scope>
    <source>
        <strain evidence="1">TK-2024</strain>
        <tissue evidence="1">Old leaves</tissue>
    </source>
</reference>
<sequence>MAYDNGQSSSWRKKRNSIVIEQRVTEPQQILVEGERQAMVQSNRSIEQDKEARTVEESAQHKKDARVITGIVDDAKLELLSRCVVQAYACCWITCVIDILEFGGAKEDHRIKGVGYVVRECDGLVSNNCNAESEGVGFSMWNSYSCLCDSWLKQIGFIVLRGYRLDGCGQCILGVGLRQSLPEPDTSDDKSVVPETYMSNSPIWHMNRLWEDNMLEDWRVLESSVAESGKLNREVPGIGTALVVAEVDELV</sequence>
<organism evidence="1 2">
    <name type="scientific">Hibiscus sabdariffa</name>
    <name type="common">roselle</name>
    <dbReference type="NCBI Taxonomy" id="183260"/>
    <lineage>
        <taxon>Eukaryota</taxon>
        <taxon>Viridiplantae</taxon>
        <taxon>Streptophyta</taxon>
        <taxon>Embryophyta</taxon>
        <taxon>Tracheophyta</taxon>
        <taxon>Spermatophyta</taxon>
        <taxon>Magnoliopsida</taxon>
        <taxon>eudicotyledons</taxon>
        <taxon>Gunneridae</taxon>
        <taxon>Pentapetalae</taxon>
        <taxon>rosids</taxon>
        <taxon>malvids</taxon>
        <taxon>Malvales</taxon>
        <taxon>Malvaceae</taxon>
        <taxon>Malvoideae</taxon>
        <taxon>Hibiscus</taxon>
    </lineage>
</organism>
<proteinExistence type="predicted"/>
<protein>
    <submittedName>
        <fullName evidence="1">Uncharacterized protein</fullName>
    </submittedName>
</protein>
<keyword evidence="2" id="KW-1185">Reference proteome</keyword>
<accession>A0ABR1Z9Z6</accession>
<name>A0ABR1Z9Z6_9ROSI</name>
<gene>
    <name evidence="1" type="ORF">V6N11_013597</name>
</gene>
<evidence type="ECO:0000313" key="2">
    <source>
        <dbReference type="Proteomes" id="UP001396334"/>
    </source>
</evidence>
<comment type="caution">
    <text evidence="1">The sequence shown here is derived from an EMBL/GenBank/DDBJ whole genome shotgun (WGS) entry which is preliminary data.</text>
</comment>
<evidence type="ECO:0000313" key="1">
    <source>
        <dbReference type="EMBL" id="KAK8476847.1"/>
    </source>
</evidence>
<dbReference type="Proteomes" id="UP001396334">
    <property type="component" value="Unassembled WGS sequence"/>
</dbReference>